<keyword evidence="2" id="KW-1185">Reference proteome</keyword>
<protein>
    <submittedName>
        <fullName evidence="1">Uncharacterized protein</fullName>
    </submittedName>
</protein>
<accession>A0ACC2RI44</accession>
<proteinExistence type="predicted"/>
<evidence type="ECO:0000313" key="2">
    <source>
        <dbReference type="Proteomes" id="UP001165960"/>
    </source>
</evidence>
<organism evidence="1 2">
    <name type="scientific">Entomophthora muscae</name>
    <dbReference type="NCBI Taxonomy" id="34485"/>
    <lineage>
        <taxon>Eukaryota</taxon>
        <taxon>Fungi</taxon>
        <taxon>Fungi incertae sedis</taxon>
        <taxon>Zoopagomycota</taxon>
        <taxon>Entomophthoromycotina</taxon>
        <taxon>Entomophthoromycetes</taxon>
        <taxon>Entomophthorales</taxon>
        <taxon>Entomophthoraceae</taxon>
        <taxon>Entomophthora</taxon>
    </lineage>
</organism>
<comment type="caution">
    <text evidence="1">The sequence shown here is derived from an EMBL/GenBank/DDBJ whole genome shotgun (WGS) entry which is preliminary data.</text>
</comment>
<reference evidence="1" key="1">
    <citation type="submission" date="2022-04" db="EMBL/GenBank/DDBJ databases">
        <title>Genome of the entomopathogenic fungus Entomophthora muscae.</title>
        <authorList>
            <person name="Elya C."/>
            <person name="Lovett B.R."/>
            <person name="Lee E."/>
            <person name="Macias A.M."/>
            <person name="Hajek A.E."/>
            <person name="De Bivort B.L."/>
            <person name="Kasson M.T."/>
            <person name="De Fine Licht H.H."/>
            <person name="Stajich J.E."/>
        </authorList>
    </citation>
    <scope>NUCLEOTIDE SEQUENCE</scope>
    <source>
        <strain evidence="1">Berkeley</strain>
    </source>
</reference>
<dbReference type="Proteomes" id="UP001165960">
    <property type="component" value="Unassembled WGS sequence"/>
</dbReference>
<gene>
    <name evidence="1" type="ORF">DSO57_1021257</name>
</gene>
<evidence type="ECO:0000313" key="1">
    <source>
        <dbReference type="EMBL" id="KAJ9049745.1"/>
    </source>
</evidence>
<sequence>MFRNHQHGPFGYIASRERKSTAAADNPTLEAYKRNFGKADPASYFAPENLLPSESDVAAAWHGLGQGAIGGNSLSIMD</sequence>
<dbReference type="EMBL" id="QTSX02007202">
    <property type="protein sequence ID" value="KAJ9049745.1"/>
    <property type="molecule type" value="Genomic_DNA"/>
</dbReference>
<name>A0ACC2RI44_9FUNG</name>